<name>A0A8J9ZX41_BRALA</name>
<dbReference type="AlphaFoldDB" id="A0A8J9ZX41"/>
<feature type="compositionally biased region" description="Polar residues" evidence="1">
    <location>
        <begin position="149"/>
        <end position="160"/>
    </location>
</feature>
<evidence type="ECO:0000256" key="1">
    <source>
        <dbReference type="SAM" id="MobiDB-lite"/>
    </source>
</evidence>
<feature type="region of interest" description="Disordered" evidence="1">
    <location>
        <begin position="116"/>
        <end position="239"/>
    </location>
</feature>
<feature type="compositionally biased region" description="Low complexity" evidence="1">
    <location>
        <begin position="161"/>
        <end position="203"/>
    </location>
</feature>
<dbReference type="OrthoDB" id="10068037at2759"/>
<organism evidence="3 4">
    <name type="scientific">Branchiostoma lanceolatum</name>
    <name type="common">Common lancelet</name>
    <name type="synonym">Amphioxus lanceolatum</name>
    <dbReference type="NCBI Taxonomy" id="7740"/>
    <lineage>
        <taxon>Eukaryota</taxon>
        <taxon>Metazoa</taxon>
        <taxon>Chordata</taxon>
        <taxon>Cephalochordata</taxon>
        <taxon>Leptocardii</taxon>
        <taxon>Amphioxiformes</taxon>
        <taxon>Branchiostomatidae</taxon>
        <taxon>Branchiostoma</taxon>
    </lineage>
</organism>
<reference evidence="3" key="1">
    <citation type="submission" date="2022-01" db="EMBL/GenBank/DDBJ databases">
        <authorList>
            <person name="Braso-Vives M."/>
        </authorList>
    </citation>
    <scope>NUCLEOTIDE SEQUENCE</scope>
</reference>
<keyword evidence="4" id="KW-1185">Reference proteome</keyword>
<feature type="signal peptide" evidence="2">
    <location>
        <begin position="1"/>
        <end position="19"/>
    </location>
</feature>
<gene>
    <name evidence="3" type="primary">Hypp3124</name>
    <name evidence="3" type="ORF">BLAG_LOCUS19206</name>
</gene>
<protein>
    <submittedName>
        <fullName evidence="3">Hypp3124 protein</fullName>
    </submittedName>
</protein>
<feature type="chain" id="PRO_5035448729" evidence="2">
    <location>
        <begin position="20"/>
        <end position="259"/>
    </location>
</feature>
<evidence type="ECO:0000313" key="4">
    <source>
        <dbReference type="Proteomes" id="UP000838412"/>
    </source>
</evidence>
<dbReference type="Proteomes" id="UP000838412">
    <property type="component" value="Chromosome 5"/>
</dbReference>
<feature type="compositionally biased region" description="Low complexity" evidence="1">
    <location>
        <begin position="221"/>
        <end position="230"/>
    </location>
</feature>
<evidence type="ECO:0000313" key="3">
    <source>
        <dbReference type="EMBL" id="CAH1265133.1"/>
    </source>
</evidence>
<feature type="compositionally biased region" description="Polar residues" evidence="1">
    <location>
        <begin position="116"/>
        <end position="125"/>
    </location>
</feature>
<proteinExistence type="predicted"/>
<evidence type="ECO:0000256" key="2">
    <source>
        <dbReference type="SAM" id="SignalP"/>
    </source>
</evidence>
<sequence>MKTALFLALLAGTLLSTSGEGSLGATRTKLRTLREQVNLLGEILERTERVADMAARQEGGDNADEDDSRNPLGEILERFFYGFMGLLQTLAKGEDFKPKLSSLSEMLAGLPKNFSKVTHNSEQKGNTTVNTTTTIEKSQGDGKSYSFGKVQTSVDGPNQKSFSSVVQQVFQSSSGFTGGDNTPDADGDTPPAADGDTPPAADNVPDGDTPPAGNNTVGDNPPATATPTPKAADDGAKSARNLKLLDILELLRNAKTEEN</sequence>
<dbReference type="EMBL" id="OV696690">
    <property type="protein sequence ID" value="CAH1265133.1"/>
    <property type="molecule type" value="Genomic_DNA"/>
</dbReference>
<accession>A0A8J9ZX41</accession>
<keyword evidence="2" id="KW-0732">Signal</keyword>